<dbReference type="Pfam" id="PF08546">
    <property type="entry name" value="ApbA_C"/>
    <property type="match status" value="1"/>
</dbReference>
<dbReference type="Proteomes" id="UP000034786">
    <property type="component" value="Unassembled WGS sequence"/>
</dbReference>
<evidence type="ECO:0000259" key="6">
    <source>
        <dbReference type="Pfam" id="PF08546"/>
    </source>
</evidence>
<dbReference type="PANTHER" id="PTHR21708">
    <property type="entry name" value="PROBABLE 2-DEHYDROPANTOATE 2-REDUCTASE"/>
    <property type="match status" value="1"/>
</dbReference>
<evidence type="ECO:0000256" key="1">
    <source>
        <dbReference type="ARBA" id="ARBA00007870"/>
    </source>
</evidence>
<reference evidence="8" key="1">
    <citation type="submission" date="2015-02" db="EMBL/GenBank/DDBJ databases">
        <authorList>
            <person name="Ju K.-S."/>
            <person name="Doroghazi J.R."/>
            <person name="Metcalf W."/>
        </authorList>
    </citation>
    <scope>NUCLEOTIDE SEQUENCE [LARGE SCALE GENOMIC DNA]</scope>
    <source>
        <strain evidence="8">NRRL B-16380</strain>
    </source>
</reference>
<evidence type="ECO:0000256" key="4">
    <source>
        <dbReference type="RuleBase" id="RU362068"/>
    </source>
</evidence>
<organism evidence="7 8">
    <name type="scientific">Streptomyces variegatus</name>
    <dbReference type="NCBI Taxonomy" id="284040"/>
    <lineage>
        <taxon>Bacteria</taxon>
        <taxon>Bacillati</taxon>
        <taxon>Actinomycetota</taxon>
        <taxon>Actinomycetes</taxon>
        <taxon>Kitasatosporales</taxon>
        <taxon>Streptomycetaceae</taxon>
        <taxon>Streptomyces</taxon>
    </lineage>
</organism>
<keyword evidence="2 4" id="KW-0521">NADP</keyword>
<dbReference type="UniPathway" id="UPA00028">
    <property type="reaction ID" value="UER00004"/>
</dbReference>
<dbReference type="NCBIfam" id="TIGR00745">
    <property type="entry name" value="apbA_panE"/>
    <property type="match status" value="1"/>
</dbReference>
<dbReference type="InterPro" id="IPR008927">
    <property type="entry name" value="6-PGluconate_DH-like_C_sf"/>
</dbReference>
<dbReference type="RefSeq" id="WP_031131362.1">
    <property type="nucleotide sequence ID" value="NZ_JYJH01000001.1"/>
</dbReference>
<dbReference type="GO" id="GO:0008677">
    <property type="term" value="F:2-dehydropantoate 2-reductase activity"/>
    <property type="evidence" value="ECO:0007669"/>
    <property type="project" value="UniProtKB-EC"/>
</dbReference>
<comment type="catalytic activity">
    <reaction evidence="4">
        <text>(R)-pantoate + NADP(+) = 2-dehydropantoate + NADPH + H(+)</text>
        <dbReference type="Rhea" id="RHEA:16233"/>
        <dbReference type="ChEBI" id="CHEBI:11561"/>
        <dbReference type="ChEBI" id="CHEBI:15378"/>
        <dbReference type="ChEBI" id="CHEBI:15980"/>
        <dbReference type="ChEBI" id="CHEBI:57783"/>
        <dbReference type="ChEBI" id="CHEBI:58349"/>
        <dbReference type="EC" id="1.1.1.169"/>
    </reaction>
</comment>
<evidence type="ECO:0000313" key="7">
    <source>
        <dbReference type="EMBL" id="KJK41372.1"/>
    </source>
</evidence>
<comment type="pathway">
    <text evidence="4">Cofactor biosynthesis; (R)-pantothenate biosynthesis; (R)-pantoate from 3-methyl-2-oxobutanoate: step 2/2.</text>
</comment>
<sequence>MTNELTVAVLGPGGVGGLLAALLSRAGHRVICLSGEQTAEALRTDGIQVRSALFGDFSARVEADTELREPVDACLVTVKGTALDAALARVPARALSDALLVPFLNGVEHPAALRARYRPDRVAPAVIRVESTRVAPGVIAHGSPFAEIDLTGTDVPRPRLDALAEAFAAAGPATRVLEDETAALWAKMSFLAPFALLTTRYGLPLGDIRTRHRDELTALVEETAAISHACGGPADPAQALARYDAFPPSTKSSMQRDAEAGRPVELDAIGGALLRAAERHGVPAPVAARVVGEVHTFA</sequence>
<evidence type="ECO:0000256" key="3">
    <source>
        <dbReference type="ARBA" id="ARBA00023002"/>
    </source>
</evidence>
<name>A0A0M2GTB2_9ACTN</name>
<dbReference type="STRING" id="284040.UK15_00620"/>
<dbReference type="InterPro" id="IPR003710">
    <property type="entry name" value="ApbA"/>
</dbReference>
<comment type="caution">
    <text evidence="7">The sequence shown here is derived from an EMBL/GenBank/DDBJ whole genome shotgun (WGS) entry which is preliminary data.</text>
</comment>
<dbReference type="EMBL" id="JYJH01000001">
    <property type="protein sequence ID" value="KJK41372.1"/>
    <property type="molecule type" value="Genomic_DNA"/>
</dbReference>
<dbReference type="AlphaFoldDB" id="A0A0M2GTB2"/>
<dbReference type="InterPro" id="IPR013752">
    <property type="entry name" value="KPA_reductase"/>
</dbReference>
<dbReference type="GO" id="GO:0005737">
    <property type="term" value="C:cytoplasm"/>
    <property type="evidence" value="ECO:0007669"/>
    <property type="project" value="TreeGrafter"/>
</dbReference>
<dbReference type="PATRIC" id="fig|284040.3.peg.128"/>
<dbReference type="Gene3D" id="1.10.1040.10">
    <property type="entry name" value="N-(1-d-carboxylethyl)-l-norvaline Dehydrogenase, domain 2"/>
    <property type="match status" value="1"/>
</dbReference>
<dbReference type="SUPFAM" id="SSF48179">
    <property type="entry name" value="6-phosphogluconate dehydrogenase C-terminal domain-like"/>
    <property type="match status" value="1"/>
</dbReference>
<dbReference type="GO" id="GO:0015940">
    <property type="term" value="P:pantothenate biosynthetic process"/>
    <property type="evidence" value="ECO:0007669"/>
    <property type="project" value="UniProtKB-UniPathway"/>
</dbReference>
<dbReference type="Pfam" id="PF02558">
    <property type="entry name" value="ApbA"/>
    <property type="match status" value="1"/>
</dbReference>
<feature type="domain" description="Ketopantoate reductase C-terminal" evidence="6">
    <location>
        <begin position="182"/>
        <end position="295"/>
    </location>
</feature>
<dbReference type="PANTHER" id="PTHR21708:SF26">
    <property type="entry name" value="2-DEHYDROPANTOATE 2-REDUCTASE"/>
    <property type="match status" value="1"/>
</dbReference>
<evidence type="ECO:0000313" key="8">
    <source>
        <dbReference type="Proteomes" id="UP000034786"/>
    </source>
</evidence>
<comment type="similarity">
    <text evidence="1 4">Belongs to the ketopantoate reductase family.</text>
</comment>
<dbReference type="InterPro" id="IPR051402">
    <property type="entry name" value="KPR-Related"/>
</dbReference>
<dbReference type="Gene3D" id="3.40.50.720">
    <property type="entry name" value="NAD(P)-binding Rossmann-like Domain"/>
    <property type="match status" value="1"/>
</dbReference>
<dbReference type="InterPro" id="IPR013328">
    <property type="entry name" value="6PGD_dom2"/>
</dbReference>
<evidence type="ECO:0000256" key="2">
    <source>
        <dbReference type="ARBA" id="ARBA00022857"/>
    </source>
</evidence>
<comment type="function">
    <text evidence="4">Catalyzes the NADPH-dependent reduction of ketopantoate into pantoic acid.</text>
</comment>
<dbReference type="EC" id="1.1.1.169" evidence="4"/>
<keyword evidence="4" id="KW-0566">Pantothenate biosynthesis</keyword>
<dbReference type="SUPFAM" id="SSF51735">
    <property type="entry name" value="NAD(P)-binding Rossmann-fold domains"/>
    <property type="match status" value="1"/>
</dbReference>
<proteinExistence type="inferred from homology"/>
<dbReference type="InterPro" id="IPR036291">
    <property type="entry name" value="NAD(P)-bd_dom_sf"/>
</dbReference>
<accession>A0A0M2GTB2</accession>
<keyword evidence="8" id="KW-1185">Reference proteome</keyword>
<keyword evidence="3 4" id="KW-0560">Oxidoreductase</keyword>
<evidence type="ECO:0000259" key="5">
    <source>
        <dbReference type="Pfam" id="PF02558"/>
    </source>
</evidence>
<dbReference type="InterPro" id="IPR013332">
    <property type="entry name" value="KPR_N"/>
</dbReference>
<gene>
    <name evidence="7" type="ORF">UK15_00620</name>
</gene>
<feature type="domain" description="Ketopantoate reductase N-terminal" evidence="5">
    <location>
        <begin position="7"/>
        <end position="143"/>
    </location>
</feature>
<protein>
    <recommendedName>
        <fullName evidence="4">2-dehydropantoate 2-reductase</fullName>
        <ecNumber evidence="4">1.1.1.169</ecNumber>
    </recommendedName>
    <alternativeName>
        <fullName evidence="4">Ketopantoate reductase</fullName>
    </alternativeName>
</protein>